<keyword evidence="3" id="KW-1185">Reference proteome</keyword>
<proteinExistence type="predicted"/>
<gene>
    <name evidence="2" type="ORF">BOTBODRAFT_33710</name>
</gene>
<protein>
    <recommendedName>
        <fullName evidence="1">Domain of unknown function at the cortex 1 domain-containing protein</fullName>
    </recommendedName>
</protein>
<dbReference type="PANTHER" id="PTHR34826:SF2">
    <property type="entry name" value="UPF0590 PROTEIN C409.17C"/>
    <property type="match status" value="1"/>
</dbReference>
<evidence type="ECO:0000313" key="2">
    <source>
        <dbReference type="EMBL" id="KDQ13405.1"/>
    </source>
</evidence>
<reference evidence="3" key="1">
    <citation type="journal article" date="2014" name="Proc. Natl. Acad. Sci. U.S.A.">
        <title>Extensive sampling of basidiomycete genomes demonstrates inadequacy of the white-rot/brown-rot paradigm for wood decay fungi.</title>
        <authorList>
            <person name="Riley R."/>
            <person name="Salamov A.A."/>
            <person name="Brown D.W."/>
            <person name="Nagy L.G."/>
            <person name="Floudas D."/>
            <person name="Held B.W."/>
            <person name="Levasseur A."/>
            <person name="Lombard V."/>
            <person name="Morin E."/>
            <person name="Otillar R."/>
            <person name="Lindquist E.A."/>
            <person name="Sun H."/>
            <person name="LaButti K.M."/>
            <person name="Schmutz J."/>
            <person name="Jabbour D."/>
            <person name="Luo H."/>
            <person name="Baker S.E."/>
            <person name="Pisabarro A.G."/>
            <person name="Walton J.D."/>
            <person name="Blanchette R.A."/>
            <person name="Henrissat B."/>
            <person name="Martin F."/>
            <person name="Cullen D."/>
            <person name="Hibbett D.S."/>
            <person name="Grigoriev I.V."/>
        </authorList>
    </citation>
    <scope>NUCLEOTIDE SEQUENCE [LARGE SCALE GENOMIC DNA]</scope>
    <source>
        <strain evidence="3">FD-172 SS1</strain>
    </source>
</reference>
<dbReference type="InParanoid" id="A0A067MFF5"/>
<name>A0A067MFF5_BOTB1</name>
<dbReference type="Pfam" id="PF08588">
    <property type="entry name" value="Duc1"/>
    <property type="match status" value="1"/>
</dbReference>
<dbReference type="HOGENOM" id="CLU_047849_1_1_1"/>
<dbReference type="OrthoDB" id="2119945at2759"/>
<evidence type="ECO:0000259" key="1">
    <source>
        <dbReference type="Pfam" id="PF08588"/>
    </source>
</evidence>
<accession>A0A067MFF5</accession>
<dbReference type="AlphaFoldDB" id="A0A067MFF5"/>
<dbReference type="Proteomes" id="UP000027195">
    <property type="component" value="Unassembled WGS sequence"/>
</dbReference>
<sequence>MPRLAVLAGPSPSQLIPITVNSDDWFPVTSERFDGRISVHLKGYVDDKGNAPQSEYFNISERKGVTWSIQVQGRFLQPMSADDVLFGNTFDRPLKLPWGSSAAIKFMEYMDPTIKHDLYGQRPWALSPLLATMPYLSHVTHPADSPLPPAPGPKKPLHDDITALVPSEYTHDTHPDTPSKRRAYFADTSHRRATHIEPSDVLTTDFCYGFISFPHLYLNLPGGISFDLVRYWDGQPVRFVCCKRSSQGAVPADDEMFWCVEIRMAPSEDEHESGDRGDEID</sequence>
<dbReference type="PANTHER" id="PTHR34826">
    <property type="entry name" value="UPF0590 PROTEIN C409.17C"/>
    <property type="match status" value="1"/>
</dbReference>
<feature type="domain" description="Domain of unknown function at the cortex 1" evidence="1">
    <location>
        <begin position="3"/>
        <end position="263"/>
    </location>
</feature>
<dbReference type="InterPro" id="IPR013897">
    <property type="entry name" value="Duc1"/>
</dbReference>
<dbReference type="STRING" id="930990.A0A067MFF5"/>
<dbReference type="EMBL" id="KL198044">
    <property type="protein sequence ID" value="KDQ13405.1"/>
    <property type="molecule type" value="Genomic_DNA"/>
</dbReference>
<evidence type="ECO:0000313" key="3">
    <source>
        <dbReference type="Proteomes" id="UP000027195"/>
    </source>
</evidence>
<organism evidence="2 3">
    <name type="scientific">Botryobasidium botryosum (strain FD-172 SS1)</name>
    <dbReference type="NCBI Taxonomy" id="930990"/>
    <lineage>
        <taxon>Eukaryota</taxon>
        <taxon>Fungi</taxon>
        <taxon>Dikarya</taxon>
        <taxon>Basidiomycota</taxon>
        <taxon>Agaricomycotina</taxon>
        <taxon>Agaricomycetes</taxon>
        <taxon>Cantharellales</taxon>
        <taxon>Botryobasidiaceae</taxon>
        <taxon>Botryobasidium</taxon>
    </lineage>
</organism>